<dbReference type="PANTHER" id="PTHR24189">
    <property type="entry name" value="MYOTROPHIN"/>
    <property type="match status" value="1"/>
</dbReference>
<organism evidence="5 6">
    <name type="scientific">Didymella pomorum</name>
    <dbReference type="NCBI Taxonomy" id="749634"/>
    <lineage>
        <taxon>Eukaryota</taxon>
        <taxon>Fungi</taxon>
        <taxon>Dikarya</taxon>
        <taxon>Ascomycota</taxon>
        <taxon>Pezizomycotina</taxon>
        <taxon>Dothideomycetes</taxon>
        <taxon>Pleosporomycetidae</taxon>
        <taxon>Pleosporales</taxon>
        <taxon>Pleosporineae</taxon>
        <taxon>Didymellaceae</taxon>
        <taxon>Didymella</taxon>
    </lineage>
</organism>
<dbReference type="InterPro" id="IPR002110">
    <property type="entry name" value="Ankyrin_rpt"/>
</dbReference>
<proteinExistence type="predicted"/>
<name>A0A9W8Z5C1_9PLEO</name>
<evidence type="ECO:0000313" key="6">
    <source>
        <dbReference type="Proteomes" id="UP001140510"/>
    </source>
</evidence>
<comment type="caution">
    <text evidence="5">The sequence shown here is derived from an EMBL/GenBank/DDBJ whole genome shotgun (WGS) entry which is preliminary data.</text>
</comment>
<dbReference type="InterPro" id="IPR050745">
    <property type="entry name" value="Multifunctional_regulatory"/>
</dbReference>
<feature type="repeat" description="ANK" evidence="3">
    <location>
        <begin position="77"/>
        <end position="114"/>
    </location>
</feature>
<feature type="repeat" description="ANK" evidence="3">
    <location>
        <begin position="213"/>
        <end position="246"/>
    </location>
</feature>
<protein>
    <submittedName>
        <fullName evidence="5">Uncharacterized protein</fullName>
    </submittedName>
</protein>
<sequence>MGVIRVLVEEGEQDPSAQQQFEQSDEQRYQNSQSYAGSPEGESTLHALVRGEHWWQVYEGLPFLLQRGACTELRDAHGKTPLSAALDKCGSLTFDKLAVELLIQYGADVNATDFSGSSSPQRNFDLEVRNASGETPLLTTAQRNSSPDHTQEGNAEGRSATGLLILHGANTRAVDGQGNSMLHLAVKTSYTTQDDLQLILNEAPELMNLPKVEGITPLHCAVQRWWHSGTFKFYWEHGADIHAADGKGNSLLHFLLRGEFQVSKSGEVVRCQLACDLDFLLAQGLDINLLNETGETPIFSFIRYGKVRARNYKDRFPGFIESPIFDHFTKVGVDRKIRNKKGQSYFTLLLLLLLLQQIQSTPHSSKQRLTTDSLNRVVRTLNGQ</sequence>
<dbReference type="Pfam" id="PF00023">
    <property type="entry name" value="Ank"/>
    <property type="match status" value="2"/>
</dbReference>
<accession>A0A9W8Z5C1</accession>
<dbReference type="Proteomes" id="UP001140510">
    <property type="component" value="Unassembled WGS sequence"/>
</dbReference>
<reference evidence="5" key="1">
    <citation type="submission" date="2022-10" db="EMBL/GenBank/DDBJ databases">
        <title>Tapping the CABI collections for fungal endophytes: first genome assemblies for Collariella, Neodidymelliopsis, Ascochyta clinopodiicola, Didymella pomorum, Didymosphaeria variabile, Neocosmospora piperis and Neocucurbitaria cava.</title>
        <authorList>
            <person name="Hill R."/>
        </authorList>
    </citation>
    <scope>NUCLEOTIDE SEQUENCE</scope>
    <source>
        <strain evidence="5">IMI 355091</strain>
    </source>
</reference>
<evidence type="ECO:0000256" key="1">
    <source>
        <dbReference type="ARBA" id="ARBA00022737"/>
    </source>
</evidence>
<feature type="compositionally biased region" description="Polar residues" evidence="4">
    <location>
        <begin position="137"/>
        <end position="148"/>
    </location>
</feature>
<keyword evidence="2 3" id="KW-0040">ANK repeat</keyword>
<dbReference type="SUPFAM" id="SSF48403">
    <property type="entry name" value="Ankyrin repeat"/>
    <property type="match status" value="1"/>
</dbReference>
<dbReference type="Gene3D" id="1.25.40.20">
    <property type="entry name" value="Ankyrin repeat-containing domain"/>
    <property type="match status" value="2"/>
</dbReference>
<feature type="region of interest" description="Disordered" evidence="4">
    <location>
        <begin position="11"/>
        <end position="41"/>
    </location>
</feature>
<evidence type="ECO:0000256" key="2">
    <source>
        <dbReference type="ARBA" id="ARBA00023043"/>
    </source>
</evidence>
<keyword evidence="1" id="KW-0677">Repeat</keyword>
<evidence type="ECO:0000256" key="4">
    <source>
        <dbReference type="SAM" id="MobiDB-lite"/>
    </source>
</evidence>
<evidence type="ECO:0000313" key="5">
    <source>
        <dbReference type="EMBL" id="KAJ4399347.1"/>
    </source>
</evidence>
<dbReference type="AlphaFoldDB" id="A0A9W8Z5C1"/>
<dbReference type="EMBL" id="JAPEVA010000109">
    <property type="protein sequence ID" value="KAJ4399347.1"/>
    <property type="molecule type" value="Genomic_DNA"/>
</dbReference>
<dbReference type="OrthoDB" id="21416at2759"/>
<evidence type="ECO:0000256" key="3">
    <source>
        <dbReference type="PROSITE-ProRule" id="PRU00023"/>
    </source>
</evidence>
<feature type="region of interest" description="Disordered" evidence="4">
    <location>
        <begin position="133"/>
        <end position="155"/>
    </location>
</feature>
<dbReference type="PANTHER" id="PTHR24189:SF50">
    <property type="entry name" value="ANKYRIN REPEAT AND SOCS BOX PROTEIN 2"/>
    <property type="match status" value="1"/>
</dbReference>
<dbReference type="InterPro" id="IPR036770">
    <property type="entry name" value="Ankyrin_rpt-contain_sf"/>
</dbReference>
<gene>
    <name evidence="5" type="ORF">N0V91_009536</name>
</gene>
<dbReference type="PROSITE" id="PS50088">
    <property type="entry name" value="ANK_REPEAT"/>
    <property type="match status" value="2"/>
</dbReference>
<keyword evidence="6" id="KW-1185">Reference proteome</keyword>